<comment type="catalytic activity">
    <reaction evidence="1">
        <text>ATP + protein L-histidine = ADP + protein N-phospho-L-histidine.</text>
        <dbReference type="EC" id="2.7.13.3"/>
    </reaction>
</comment>
<dbReference type="CDD" id="cd00082">
    <property type="entry name" value="HisKA"/>
    <property type="match status" value="1"/>
</dbReference>
<dbReference type="PROSITE" id="PS50109">
    <property type="entry name" value="HIS_KIN"/>
    <property type="match status" value="1"/>
</dbReference>
<dbReference type="SUPFAM" id="SSF55874">
    <property type="entry name" value="ATPase domain of HSP90 chaperone/DNA topoisomerase II/histidine kinase"/>
    <property type="match status" value="1"/>
</dbReference>
<dbReference type="FunFam" id="1.10.287.130:FF:000001">
    <property type="entry name" value="Two-component sensor histidine kinase"/>
    <property type="match status" value="1"/>
</dbReference>
<evidence type="ECO:0000256" key="7">
    <source>
        <dbReference type="ARBA" id="ARBA00022692"/>
    </source>
</evidence>
<dbReference type="GO" id="GO:0005886">
    <property type="term" value="C:plasma membrane"/>
    <property type="evidence" value="ECO:0007669"/>
    <property type="project" value="UniProtKB-SubCell"/>
</dbReference>
<dbReference type="SUPFAM" id="SSF158472">
    <property type="entry name" value="HAMP domain-like"/>
    <property type="match status" value="1"/>
</dbReference>
<accession>F1T7Q4</accession>
<dbReference type="PROSITE" id="PS50885">
    <property type="entry name" value="HAMP"/>
    <property type="match status" value="1"/>
</dbReference>
<evidence type="ECO:0000256" key="8">
    <source>
        <dbReference type="ARBA" id="ARBA00022741"/>
    </source>
</evidence>
<dbReference type="AlphaFoldDB" id="F1T7Q4"/>
<keyword evidence="4" id="KW-1003">Cell membrane</keyword>
<evidence type="ECO:0000256" key="11">
    <source>
        <dbReference type="ARBA" id="ARBA00022989"/>
    </source>
</evidence>
<evidence type="ECO:0000256" key="2">
    <source>
        <dbReference type="ARBA" id="ARBA00004651"/>
    </source>
</evidence>
<proteinExistence type="predicted"/>
<evidence type="ECO:0000256" key="14">
    <source>
        <dbReference type="SAM" id="Coils"/>
    </source>
</evidence>
<dbReference type="Pfam" id="PF00672">
    <property type="entry name" value="HAMP"/>
    <property type="match status" value="1"/>
</dbReference>
<dbReference type="EC" id="2.7.13.3" evidence="3"/>
<dbReference type="PANTHER" id="PTHR45528:SF1">
    <property type="entry name" value="SENSOR HISTIDINE KINASE CPXA"/>
    <property type="match status" value="1"/>
</dbReference>
<reference evidence="18" key="1">
    <citation type="submission" date="2009-07" db="EMBL/GenBank/DDBJ databases">
        <authorList>
            <consortium name="US DOE Joint Genome Institute (JGI-PGF)"/>
            <person name="Lucas S."/>
            <person name="Copeland A."/>
            <person name="Lapidus A."/>
            <person name="Glavina del Rio T."/>
            <person name="Tice H."/>
            <person name="Bruce D."/>
            <person name="Goodwin L."/>
            <person name="Pitluck S."/>
            <person name="Larimer F."/>
            <person name="Land M.L."/>
            <person name="Mouttaki H."/>
            <person name="He Z."/>
            <person name="Zhou J."/>
            <person name="Hemme C.L."/>
        </authorList>
    </citation>
    <scope>NUCLEOTIDE SEQUENCE [LARGE SCALE GENOMIC DNA]</scope>
    <source>
        <strain evidence="18">DSM 2782</strain>
    </source>
</reference>
<keyword evidence="11 15" id="KW-1133">Transmembrane helix</keyword>
<dbReference type="Gene3D" id="1.10.287.130">
    <property type="match status" value="1"/>
</dbReference>
<dbReference type="GO" id="GO:0005524">
    <property type="term" value="F:ATP binding"/>
    <property type="evidence" value="ECO:0007669"/>
    <property type="project" value="UniProtKB-KW"/>
</dbReference>
<organism evidence="18 19">
    <name type="scientific">Ruminiclostridium papyrosolvens DSM 2782</name>
    <dbReference type="NCBI Taxonomy" id="588581"/>
    <lineage>
        <taxon>Bacteria</taxon>
        <taxon>Bacillati</taxon>
        <taxon>Bacillota</taxon>
        <taxon>Clostridia</taxon>
        <taxon>Eubacteriales</taxon>
        <taxon>Oscillospiraceae</taxon>
        <taxon>Ruminiclostridium</taxon>
    </lineage>
</organism>
<keyword evidence="13 15" id="KW-0472">Membrane</keyword>
<dbReference type="Gene3D" id="3.30.565.10">
    <property type="entry name" value="Histidine kinase-like ATPase, C-terminal domain"/>
    <property type="match status" value="1"/>
</dbReference>
<keyword evidence="10" id="KW-0067">ATP-binding</keyword>
<feature type="transmembrane region" description="Helical" evidence="15">
    <location>
        <begin position="170"/>
        <end position="193"/>
    </location>
</feature>
<keyword evidence="5" id="KW-0597">Phosphoprotein</keyword>
<name>F1T7Q4_9FIRM</name>
<dbReference type="EMBL" id="ACXX02000001">
    <property type="protein sequence ID" value="EGD49502.1"/>
    <property type="molecule type" value="Genomic_DNA"/>
</dbReference>
<evidence type="ECO:0000256" key="6">
    <source>
        <dbReference type="ARBA" id="ARBA00022679"/>
    </source>
</evidence>
<dbReference type="InterPro" id="IPR003661">
    <property type="entry name" value="HisK_dim/P_dom"/>
</dbReference>
<dbReference type="InterPro" id="IPR036097">
    <property type="entry name" value="HisK_dim/P_sf"/>
</dbReference>
<dbReference type="SUPFAM" id="SSF47384">
    <property type="entry name" value="Homodimeric domain of signal transducing histidine kinase"/>
    <property type="match status" value="1"/>
</dbReference>
<keyword evidence="9 18" id="KW-0418">Kinase</keyword>
<evidence type="ECO:0000256" key="13">
    <source>
        <dbReference type="ARBA" id="ARBA00023136"/>
    </source>
</evidence>
<reference evidence="18" key="2">
    <citation type="submission" date="2011-01" db="EMBL/GenBank/DDBJ databases">
        <title>The Non-contiguous Finished genome of Clostridium papyrosolvens.</title>
        <authorList>
            <person name="Lucas S."/>
            <person name="Copeland A."/>
            <person name="Lapidus A."/>
            <person name="Cheng J.-F."/>
            <person name="Goodwin L."/>
            <person name="Pitluck S."/>
            <person name="Misra M."/>
            <person name="Chertkov O."/>
            <person name="Detter J.C."/>
            <person name="Han C."/>
            <person name="Tapia R."/>
            <person name="Land M."/>
            <person name="Hauser L."/>
            <person name="Kyrpides N."/>
            <person name="Ivanova N."/>
            <person name="Pagani I."/>
            <person name="Mouttaki H."/>
            <person name="He Z."/>
            <person name="Zhou J."/>
            <person name="Hemme C.L."/>
            <person name="Woyke T."/>
        </authorList>
    </citation>
    <scope>NUCLEOTIDE SEQUENCE [LARGE SCALE GENOMIC DNA]</scope>
    <source>
        <strain evidence="18">DSM 2782</strain>
    </source>
</reference>
<keyword evidence="14" id="KW-0175">Coiled coil</keyword>
<dbReference type="CDD" id="cd06225">
    <property type="entry name" value="HAMP"/>
    <property type="match status" value="1"/>
</dbReference>
<protein>
    <recommendedName>
        <fullName evidence="3">histidine kinase</fullName>
        <ecNumber evidence="3">2.7.13.3</ecNumber>
    </recommendedName>
</protein>
<gene>
    <name evidence="18" type="ORF">Cpap_3938</name>
</gene>
<dbReference type="RefSeq" id="WP_004616251.1">
    <property type="nucleotide sequence ID" value="NZ_ACXX02000001.1"/>
</dbReference>
<dbReference type="Proteomes" id="UP000003860">
    <property type="component" value="Unassembled WGS sequence"/>
</dbReference>
<dbReference type="InterPro" id="IPR003594">
    <property type="entry name" value="HATPase_dom"/>
</dbReference>
<feature type="domain" description="Histidine kinase" evidence="16">
    <location>
        <begin position="276"/>
        <end position="493"/>
    </location>
</feature>
<evidence type="ECO:0000313" key="19">
    <source>
        <dbReference type="Proteomes" id="UP000003860"/>
    </source>
</evidence>
<dbReference type="InterPro" id="IPR036890">
    <property type="entry name" value="HATPase_C_sf"/>
</dbReference>
<evidence type="ECO:0000256" key="12">
    <source>
        <dbReference type="ARBA" id="ARBA00023012"/>
    </source>
</evidence>
<sequence length="493" mass="56780">MKISLKTKLFGAFFGLIVFSVVLTWVLNSTLLQKYYYHNQRNTMRQSYNIIKDAYNNDSDNIMMDIEKIESLRGTAILLFDKDLNVIYQSRQRNLQMLRENRHIMGTAPSIDRKFIKDKISRLQTDTPKIEIRYDKRMESNFVSLYAKIDDNIYIYMGTPFAAIQESSQIAISFSILTGLLTLVLGGLIIYILTSRVTKPIVKLNVIAKKMAVLDFSEKYYVNRNDEIGTLGESINSLSKQLESSIRDLQQANLKLMQDIQKERQIDEMRKEFISNVSHELKTPIAIVQGYAEGLRLNVNDDEENKNFYCDVIIDEANKMDSMVRKLLELSELEFNQISLERDNFPINELITDVLKKKAILFAEKDAKVTFNSKGKDNVIVNADYYYIEQVFMNYLSNALNHMDDKKIINVDLEITDTKARVEVFNSGKNIPDEVIESIWMSFFKVDKARTRAYGGTGLGLSIVKAIQKAHNNAYGVINKAEGVMFWFETDLA</sequence>
<dbReference type="SMART" id="SM00304">
    <property type="entry name" value="HAMP"/>
    <property type="match status" value="1"/>
</dbReference>
<evidence type="ECO:0000256" key="3">
    <source>
        <dbReference type="ARBA" id="ARBA00012438"/>
    </source>
</evidence>
<comment type="caution">
    <text evidence="18">The sequence shown here is derived from an EMBL/GenBank/DDBJ whole genome shotgun (WGS) entry which is preliminary data.</text>
</comment>
<keyword evidence="19" id="KW-1185">Reference proteome</keyword>
<evidence type="ECO:0000256" key="15">
    <source>
        <dbReference type="SAM" id="Phobius"/>
    </source>
</evidence>
<keyword evidence="6" id="KW-0808">Transferase</keyword>
<evidence type="ECO:0000259" key="17">
    <source>
        <dbReference type="PROSITE" id="PS50885"/>
    </source>
</evidence>
<dbReference type="Pfam" id="PF00512">
    <property type="entry name" value="HisKA"/>
    <property type="match status" value="1"/>
</dbReference>
<keyword evidence="7 15" id="KW-0812">Transmembrane</keyword>
<comment type="subcellular location">
    <subcellularLocation>
        <location evidence="2">Cell membrane</location>
        <topology evidence="2">Multi-pass membrane protein</topology>
    </subcellularLocation>
</comment>
<dbReference type="STRING" id="588581.Cpap_3938"/>
<evidence type="ECO:0000313" key="18">
    <source>
        <dbReference type="EMBL" id="EGD49502.1"/>
    </source>
</evidence>
<dbReference type="InterPro" id="IPR050398">
    <property type="entry name" value="HssS/ArlS-like"/>
</dbReference>
<feature type="coiled-coil region" evidence="14">
    <location>
        <begin position="235"/>
        <end position="266"/>
    </location>
</feature>
<dbReference type="SMART" id="SM00387">
    <property type="entry name" value="HATPase_c"/>
    <property type="match status" value="1"/>
</dbReference>
<dbReference type="Pfam" id="PF02518">
    <property type="entry name" value="HATPase_c"/>
    <property type="match status" value="1"/>
</dbReference>
<dbReference type="SMART" id="SM00388">
    <property type="entry name" value="HisKA"/>
    <property type="match status" value="1"/>
</dbReference>
<keyword evidence="12" id="KW-0902">Two-component regulatory system</keyword>
<dbReference type="PANTHER" id="PTHR45528">
    <property type="entry name" value="SENSOR HISTIDINE KINASE CPXA"/>
    <property type="match status" value="1"/>
</dbReference>
<evidence type="ECO:0000256" key="1">
    <source>
        <dbReference type="ARBA" id="ARBA00000085"/>
    </source>
</evidence>
<evidence type="ECO:0000256" key="5">
    <source>
        <dbReference type="ARBA" id="ARBA00022553"/>
    </source>
</evidence>
<dbReference type="eggNOG" id="COG5002">
    <property type="taxonomic scope" value="Bacteria"/>
</dbReference>
<dbReference type="GO" id="GO:0000155">
    <property type="term" value="F:phosphorelay sensor kinase activity"/>
    <property type="evidence" value="ECO:0007669"/>
    <property type="project" value="InterPro"/>
</dbReference>
<dbReference type="InterPro" id="IPR005467">
    <property type="entry name" value="His_kinase_dom"/>
</dbReference>
<evidence type="ECO:0000256" key="9">
    <source>
        <dbReference type="ARBA" id="ARBA00022777"/>
    </source>
</evidence>
<evidence type="ECO:0000256" key="4">
    <source>
        <dbReference type="ARBA" id="ARBA00022475"/>
    </source>
</evidence>
<evidence type="ECO:0000259" key="16">
    <source>
        <dbReference type="PROSITE" id="PS50109"/>
    </source>
</evidence>
<dbReference type="OrthoDB" id="9762826at2"/>
<keyword evidence="8" id="KW-0547">Nucleotide-binding</keyword>
<dbReference type="InterPro" id="IPR003660">
    <property type="entry name" value="HAMP_dom"/>
</dbReference>
<feature type="domain" description="HAMP" evidence="17">
    <location>
        <begin position="195"/>
        <end position="247"/>
    </location>
</feature>
<dbReference type="Gene3D" id="6.10.340.10">
    <property type="match status" value="1"/>
</dbReference>
<evidence type="ECO:0000256" key="10">
    <source>
        <dbReference type="ARBA" id="ARBA00022840"/>
    </source>
</evidence>